<name>A0ACB8SPK9_9AGAM</name>
<evidence type="ECO:0000313" key="2">
    <source>
        <dbReference type="Proteomes" id="UP000814140"/>
    </source>
</evidence>
<reference evidence="1" key="2">
    <citation type="journal article" date="2022" name="New Phytol.">
        <title>Evolutionary transition to the ectomycorrhizal habit in the genomes of a hyperdiverse lineage of mushroom-forming fungi.</title>
        <authorList>
            <person name="Looney B."/>
            <person name="Miyauchi S."/>
            <person name="Morin E."/>
            <person name="Drula E."/>
            <person name="Courty P.E."/>
            <person name="Kohler A."/>
            <person name="Kuo A."/>
            <person name="LaButti K."/>
            <person name="Pangilinan J."/>
            <person name="Lipzen A."/>
            <person name="Riley R."/>
            <person name="Andreopoulos W."/>
            <person name="He G."/>
            <person name="Johnson J."/>
            <person name="Nolan M."/>
            <person name="Tritt A."/>
            <person name="Barry K.W."/>
            <person name="Grigoriev I.V."/>
            <person name="Nagy L.G."/>
            <person name="Hibbett D."/>
            <person name="Henrissat B."/>
            <person name="Matheny P.B."/>
            <person name="Labbe J."/>
            <person name="Martin F.M."/>
        </authorList>
    </citation>
    <scope>NUCLEOTIDE SEQUENCE</scope>
    <source>
        <strain evidence="1">HHB10654</strain>
    </source>
</reference>
<evidence type="ECO:0000313" key="1">
    <source>
        <dbReference type="EMBL" id="KAI0057836.1"/>
    </source>
</evidence>
<proteinExistence type="predicted"/>
<organism evidence="1 2">
    <name type="scientific">Artomyces pyxidatus</name>
    <dbReference type="NCBI Taxonomy" id="48021"/>
    <lineage>
        <taxon>Eukaryota</taxon>
        <taxon>Fungi</taxon>
        <taxon>Dikarya</taxon>
        <taxon>Basidiomycota</taxon>
        <taxon>Agaricomycotina</taxon>
        <taxon>Agaricomycetes</taxon>
        <taxon>Russulales</taxon>
        <taxon>Auriscalpiaceae</taxon>
        <taxon>Artomyces</taxon>
    </lineage>
</organism>
<dbReference type="Proteomes" id="UP000814140">
    <property type="component" value="Unassembled WGS sequence"/>
</dbReference>
<sequence>MSALDPDHQILPAISTSVVVSAPVEDPIVRHAKFYIDDDATVVFCLGKTLYKVHRYFLIRESHFFRDMFSLPPTDEHAHIEGMDDVHAIVLTGVTNFEFESILDFFYYGMHSDYHTDLTVWIALLSISTRLIFEKVRSRAITEINALSASLDPFEQILLAIKYDVRDWLKVAYVRIVDRDALITEKEAHRIPFSVLVMLMRARDYKQTTRTARARRGMVSTADIVEEEMAVMQRAES</sequence>
<reference evidence="1" key="1">
    <citation type="submission" date="2021-03" db="EMBL/GenBank/DDBJ databases">
        <authorList>
            <consortium name="DOE Joint Genome Institute"/>
            <person name="Ahrendt S."/>
            <person name="Looney B.P."/>
            <person name="Miyauchi S."/>
            <person name="Morin E."/>
            <person name="Drula E."/>
            <person name="Courty P.E."/>
            <person name="Chicoki N."/>
            <person name="Fauchery L."/>
            <person name="Kohler A."/>
            <person name="Kuo A."/>
            <person name="Labutti K."/>
            <person name="Pangilinan J."/>
            <person name="Lipzen A."/>
            <person name="Riley R."/>
            <person name="Andreopoulos W."/>
            <person name="He G."/>
            <person name="Johnson J."/>
            <person name="Barry K.W."/>
            <person name="Grigoriev I.V."/>
            <person name="Nagy L."/>
            <person name="Hibbett D."/>
            <person name="Henrissat B."/>
            <person name="Matheny P.B."/>
            <person name="Labbe J."/>
            <person name="Martin F."/>
        </authorList>
    </citation>
    <scope>NUCLEOTIDE SEQUENCE</scope>
    <source>
        <strain evidence="1">HHB10654</strain>
    </source>
</reference>
<dbReference type="EMBL" id="MU277242">
    <property type="protein sequence ID" value="KAI0057836.1"/>
    <property type="molecule type" value="Genomic_DNA"/>
</dbReference>
<comment type="caution">
    <text evidence="1">The sequence shown here is derived from an EMBL/GenBank/DDBJ whole genome shotgun (WGS) entry which is preliminary data.</text>
</comment>
<keyword evidence="2" id="KW-1185">Reference proteome</keyword>
<protein>
    <submittedName>
        <fullName evidence="1">Uncharacterized protein</fullName>
    </submittedName>
</protein>
<gene>
    <name evidence="1" type="ORF">BV25DRAFT_1830754</name>
</gene>
<accession>A0ACB8SPK9</accession>